<evidence type="ECO:0000256" key="3">
    <source>
        <dbReference type="ARBA" id="ARBA00022553"/>
    </source>
</evidence>
<dbReference type="InterPro" id="IPR035965">
    <property type="entry name" value="PAS-like_dom_sf"/>
</dbReference>
<evidence type="ECO:0000256" key="7">
    <source>
        <dbReference type="ARBA" id="ARBA00023136"/>
    </source>
</evidence>
<evidence type="ECO:0000256" key="6">
    <source>
        <dbReference type="ARBA" id="ARBA00023012"/>
    </source>
</evidence>
<keyword evidence="5" id="KW-0418">Kinase</keyword>
<organism evidence="10 11">
    <name type="scientific">Soonwooa buanensis</name>
    <dbReference type="NCBI Taxonomy" id="619805"/>
    <lineage>
        <taxon>Bacteria</taxon>
        <taxon>Pseudomonadati</taxon>
        <taxon>Bacteroidota</taxon>
        <taxon>Flavobacteriia</taxon>
        <taxon>Flavobacteriales</taxon>
        <taxon>Weeksellaceae</taxon>
        <taxon>Chryseobacterium group</taxon>
        <taxon>Soonwooa</taxon>
    </lineage>
</organism>
<dbReference type="InterPro" id="IPR004358">
    <property type="entry name" value="Sig_transdc_His_kin-like_C"/>
</dbReference>
<evidence type="ECO:0000256" key="2">
    <source>
        <dbReference type="ARBA" id="ARBA00012438"/>
    </source>
</evidence>
<dbReference type="SUPFAM" id="SSF55874">
    <property type="entry name" value="ATPase domain of HSP90 chaperone/DNA topoisomerase II/histidine kinase"/>
    <property type="match status" value="1"/>
</dbReference>
<dbReference type="CDD" id="cd00075">
    <property type="entry name" value="HATPase"/>
    <property type="match status" value="1"/>
</dbReference>
<name>A0A1T5DV14_9FLAO</name>
<dbReference type="Gene3D" id="3.30.450.20">
    <property type="entry name" value="PAS domain"/>
    <property type="match status" value="4"/>
</dbReference>
<dbReference type="InterPro" id="IPR000700">
    <property type="entry name" value="PAS-assoc_C"/>
</dbReference>
<evidence type="ECO:0000256" key="5">
    <source>
        <dbReference type="ARBA" id="ARBA00022777"/>
    </source>
</evidence>
<dbReference type="Pfam" id="PF02518">
    <property type="entry name" value="HATPase_c"/>
    <property type="match status" value="1"/>
</dbReference>
<dbReference type="FunFam" id="3.30.565.10:FF:000006">
    <property type="entry name" value="Sensor histidine kinase WalK"/>
    <property type="match status" value="1"/>
</dbReference>
<accession>A0A1T5DV14</accession>
<proteinExistence type="predicted"/>
<feature type="domain" description="PAC" evidence="9">
    <location>
        <begin position="340"/>
        <end position="392"/>
    </location>
</feature>
<evidence type="ECO:0000259" key="9">
    <source>
        <dbReference type="PROSITE" id="PS50113"/>
    </source>
</evidence>
<evidence type="ECO:0000313" key="11">
    <source>
        <dbReference type="Proteomes" id="UP000191112"/>
    </source>
</evidence>
<dbReference type="SUPFAM" id="SSF55785">
    <property type="entry name" value="PYP-like sensor domain (PAS domain)"/>
    <property type="match status" value="3"/>
</dbReference>
<dbReference type="STRING" id="619805.SAMN05660477_01029"/>
<reference evidence="10 11" key="1">
    <citation type="submission" date="2017-02" db="EMBL/GenBank/DDBJ databases">
        <authorList>
            <person name="Peterson S.W."/>
        </authorList>
    </citation>
    <scope>NUCLEOTIDE SEQUENCE [LARGE SCALE GENOMIC DNA]</scope>
    <source>
        <strain evidence="10 11">DSM 22323</strain>
    </source>
</reference>
<dbReference type="Pfam" id="PF13188">
    <property type="entry name" value="PAS_8"/>
    <property type="match status" value="1"/>
</dbReference>
<dbReference type="InterPro" id="IPR036890">
    <property type="entry name" value="HATPase_C_sf"/>
</dbReference>
<dbReference type="SMART" id="SM00387">
    <property type="entry name" value="HATPase_c"/>
    <property type="match status" value="1"/>
</dbReference>
<dbReference type="Pfam" id="PF00512">
    <property type="entry name" value="HisKA"/>
    <property type="match status" value="1"/>
</dbReference>
<dbReference type="GO" id="GO:0005886">
    <property type="term" value="C:plasma membrane"/>
    <property type="evidence" value="ECO:0007669"/>
    <property type="project" value="TreeGrafter"/>
</dbReference>
<dbReference type="Proteomes" id="UP000191112">
    <property type="component" value="Unassembled WGS sequence"/>
</dbReference>
<dbReference type="SMART" id="SM00388">
    <property type="entry name" value="HisKA"/>
    <property type="match status" value="1"/>
</dbReference>
<dbReference type="OrthoDB" id="9766459at2"/>
<dbReference type="NCBIfam" id="TIGR00229">
    <property type="entry name" value="sensory_box"/>
    <property type="match status" value="2"/>
</dbReference>
<keyword evidence="11" id="KW-1185">Reference proteome</keyword>
<evidence type="ECO:0000256" key="1">
    <source>
        <dbReference type="ARBA" id="ARBA00000085"/>
    </source>
</evidence>
<dbReference type="Pfam" id="PF13426">
    <property type="entry name" value="PAS_9"/>
    <property type="match status" value="2"/>
</dbReference>
<dbReference type="InterPro" id="IPR036097">
    <property type="entry name" value="HisK_dim/P_sf"/>
</dbReference>
<dbReference type="InterPro" id="IPR001610">
    <property type="entry name" value="PAC"/>
</dbReference>
<dbReference type="GO" id="GO:0016036">
    <property type="term" value="P:cellular response to phosphate starvation"/>
    <property type="evidence" value="ECO:0007669"/>
    <property type="project" value="TreeGrafter"/>
</dbReference>
<keyword evidence="7" id="KW-0472">Membrane</keyword>
<dbReference type="PRINTS" id="PR00344">
    <property type="entry name" value="BCTRLSENSOR"/>
</dbReference>
<dbReference type="InterPro" id="IPR005467">
    <property type="entry name" value="His_kinase_dom"/>
</dbReference>
<dbReference type="CDD" id="cd00082">
    <property type="entry name" value="HisKA"/>
    <property type="match status" value="1"/>
</dbReference>
<evidence type="ECO:0000313" key="10">
    <source>
        <dbReference type="EMBL" id="SKB75380.1"/>
    </source>
</evidence>
<dbReference type="InterPro" id="IPR003594">
    <property type="entry name" value="HATPase_dom"/>
</dbReference>
<keyword evidence="3" id="KW-0597">Phosphoprotein</keyword>
<evidence type="ECO:0000256" key="4">
    <source>
        <dbReference type="ARBA" id="ARBA00022679"/>
    </source>
</evidence>
<dbReference type="GO" id="GO:0004721">
    <property type="term" value="F:phosphoprotein phosphatase activity"/>
    <property type="evidence" value="ECO:0007669"/>
    <property type="project" value="TreeGrafter"/>
</dbReference>
<dbReference type="InterPro" id="IPR003661">
    <property type="entry name" value="HisK_dim/P_dom"/>
</dbReference>
<keyword evidence="6" id="KW-0902">Two-component regulatory system</keyword>
<gene>
    <name evidence="10" type="ORF">SAMN05660477_01029</name>
</gene>
<dbReference type="EMBL" id="FUYZ01000002">
    <property type="protein sequence ID" value="SKB75380.1"/>
    <property type="molecule type" value="Genomic_DNA"/>
</dbReference>
<dbReference type="EC" id="2.7.13.3" evidence="2"/>
<feature type="domain" description="Histidine kinase" evidence="8">
    <location>
        <begin position="526"/>
        <end position="741"/>
    </location>
</feature>
<dbReference type="SUPFAM" id="SSF47384">
    <property type="entry name" value="Homodimeric domain of signal transducing histidine kinase"/>
    <property type="match status" value="1"/>
</dbReference>
<dbReference type="Gene3D" id="1.10.287.130">
    <property type="match status" value="1"/>
</dbReference>
<protein>
    <recommendedName>
        <fullName evidence="2">histidine kinase</fullName>
        <ecNumber evidence="2">2.7.13.3</ecNumber>
    </recommendedName>
</protein>
<dbReference type="GO" id="GO:0000155">
    <property type="term" value="F:phosphorelay sensor kinase activity"/>
    <property type="evidence" value="ECO:0007669"/>
    <property type="project" value="InterPro"/>
</dbReference>
<keyword evidence="4" id="KW-0808">Transferase</keyword>
<dbReference type="SMART" id="SM00086">
    <property type="entry name" value="PAC"/>
    <property type="match status" value="2"/>
</dbReference>
<evidence type="ECO:0000259" key="8">
    <source>
        <dbReference type="PROSITE" id="PS50109"/>
    </source>
</evidence>
<dbReference type="InterPro" id="IPR050351">
    <property type="entry name" value="BphY/WalK/GraS-like"/>
</dbReference>
<dbReference type="CDD" id="cd00130">
    <property type="entry name" value="PAS"/>
    <property type="match status" value="1"/>
</dbReference>
<dbReference type="Gene3D" id="3.30.565.10">
    <property type="entry name" value="Histidine kinase-like ATPase, C-terminal domain"/>
    <property type="match status" value="1"/>
</dbReference>
<comment type="catalytic activity">
    <reaction evidence="1">
        <text>ATP + protein L-histidine = ADP + protein N-phospho-L-histidine.</text>
        <dbReference type="EC" id="2.7.13.3"/>
    </reaction>
</comment>
<dbReference type="InterPro" id="IPR000014">
    <property type="entry name" value="PAS"/>
</dbReference>
<dbReference type="AlphaFoldDB" id="A0A1T5DV14"/>
<dbReference type="PROSITE" id="PS50113">
    <property type="entry name" value="PAC"/>
    <property type="match status" value="2"/>
</dbReference>
<dbReference type="PANTHER" id="PTHR45453">
    <property type="entry name" value="PHOSPHATE REGULON SENSOR PROTEIN PHOR"/>
    <property type="match status" value="1"/>
</dbReference>
<dbReference type="PROSITE" id="PS50109">
    <property type="entry name" value="HIS_KIN"/>
    <property type="match status" value="1"/>
</dbReference>
<sequence length="741" mass="84741">MADSTSGVSSELFKTIFMNTSIGIVWMDSESFKIKTINPAFLDVFDLDENCIGKSGLDVFPNLIVKDNLDIISDIINNGGKHKHVIQLLKNDAEKSDDVQFFVLEISRVNFENEFGLMITLRQIGERLFFEKRMAESKEKFDYQVAGSLFSKAILIGEDAQIEIANERMILTLGKGYNILGSSIFDLFPELKSQKIAELYKLCLEEETKIFEKCIPIEININGVLKHLFLKFALKPITNKRGDQKAVLLSVLNITDLVLAKQKLYDREALLKHFIENLPVAINVLEGKDFVYRVSNKISESVWGYKIDIGTRVIDTVPGIEERPIFKNLQKVFNEGIQYEKKEHEYVDAKGNTQYINYIFQPIRDVDGNVKYVMTLGYDVSEELKYKKQLRENEKKFKTLAESMPQLVWTADNEGSADYFNSNWYTVTDIQYGENPWGNLEKLLGVSPSEAKVLTAEWYNCIANKKVYEKEMLFNNYKKTGKKHWFLVRAIPIYNDEKMVDSWIGTCTDIDDFKQLQQQKDDFLGIASHELKTPLTSLKLYSQYIGRNLQNIGDTANASVARKMDEQINKLTELIAELLDVTKIQNGRIELKSSKFDFNDLVNEVVEEQQMASRHQILVNAKPVGMIEADRHRLSQVMSNLIGNAIKYSPDADKVVVTAEHLGDKIRFCVQDYGIGIPEEKIEHVFKQYYRVSGEKEHTIPGLGLGLYISAEIIKRSNGNIYVNSERGKGSNFCFELPVKN</sequence>
<dbReference type="PANTHER" id="PTHR45453:SF1">
    <property type="entry name" value="PHOSPHATE REGULON SENSOR PROTEIN PHOR"/>
    <property type="match status" value="1"/>
</dbReference>
<feature type="domain" description="PAC" evidence="9">
    <location>
        <begin position="468"/>
        <end position="522"/>
    </location>
</feature>
<dbReference type="RefSeq" id="WP_079666298.1">
    <property type="nucleotide sequence ID" value="NZ_FUYZ01000002.1"/>
</dbReference>